<dbReference type="OrthoDB" id="1834443at2"/>
<protein>
    <submittedName>
        <fullName evidence="1">Uncharacterized protein</fullName>
    </submittedName>
</protein>
<dbReference type="Proteomes" id="UP000301475">
    <property type="component" value="Chromosome"/>
</dbReference>
<organism evidence="1 2">
    <name type="scientific">Ruminococcus bovis</name>
    <dbReference type="NCBI Taxonomy" id="2564099"/>
    <lineage>
        <taxon>Bacteria</taxon>
        <taxon>Bacillati</taxon>
        <taxon>Bacillota</taxon>
        <taxon>Clostridia</taxon>
        <taxon>Eubacteriales</taxon>
        <taxon>Oscillospiraceae</taxon>
        <taxon>Ruminococcus</taxon>
    </lineage>
</organism>
<dbReference type="KEGG" id="ruj:E5Z56_07600"/>
<proteinExistence type="predicted"/>
<evidence type="ECO:0000313" key="2">
    <source>
        <dbReference type="Proteomes" id="UP000301475"/>
    </source>
</evidence>
<name>A0A4P8XYS2_9FIRM</name>
<dbReference type="EMBL" id="CP039381">
    <property type="protein sequence ID" value="QCT07230.1"/>
    <property type="molecule type" value="Genomic_DNA"/>
</dbReference>
<sequence length="521" mass="61296">MGTLKHVCMWEDNSWKRITIDKAVEIYPYGKVSANSGLFMCELCGQYVSLTEKGINRRHFRHDRAQKDKECPERILGSNGFFTLFNKAKYELPIRIKLNNKSFSFEIGFMQIPSDLITKKLEINIKPKNAWAEKFIYSRERLQVEGITYLSIGNTPYEKYIISVSGTNEKVHNYWPDEVSGIDPKGTLFDAKTGKKLVYDSDVEVGNKYYLLKKGCKYLDYFTKQYITLKFIMKKTISLETWCLYEVTANDYQRESAEFFFDYHCRLTDRPVKLQTVWPVYIKNPYVLKCNEKDIVMHIQGNSPNIKPFPYVYIQKYNIPYLNEEYVANVHCNGRQQLLTIGRAKILKYTYFWQERLDNITDCQKADVVDLKGNNFVEGTHEALPINKLLNITIPYDGHINIKRNGILVERRNLYADTQSEIFDISWNTEIEVYVGLDKVWQASFFKRKDHDNTFDENIMLKKLESYYGEQIELPHTIGSLVKKLNKYTAIQRWIYKCIRNGHMSRKAYRTLVKWSTSGKI</sequence>
<keyword evidence="2" id="KW-1185">Reference proteome</keyword>
<gene>
    <name evidence="1" type="ORF">E5Z56_07600</name>
</gene>
<dbReference type="RefSeq" id="WP_138157273.1">
    <property type="nucleotide sequence ID" value="NZ_CP039381.1"/>
</dbReference>
<reference evidence="1 2" key="1">
    <citation type="submission" date="2019-04" db="EMBL/GenBank/DDBJ databases">
        <authorList>
            <person name="Embree M."/>
            <person name="Gaffney J.R."/>
        </authorList>
    </citation>
    <scope>NUCLEOTIDE SEQUENCE [LARGE SCALE GENOMIC DNA]</scope>
    <source>
        <strain evidence="1 2">JE7A12</strain>
    </source>
</reference>
<accession>A0A4P8XYS2</accession>
<dbReference type="AlphaFoldDB" id="A0A4P8XYS2"/>
<evidence type="ECO:0000313" key="1">
    <source>
        <dbReference type="EMBL" id="QCT07230.1"/>
    </source>
</evidence>